<reference evidence="2" key="2">
    <citation type="journal article" date="2021" name="PeerJ">
        <title>Extensive microbial diversity within the chicken gut microbiome revealed by metagenomics and culture.</title>
        <authorList>
            <person name="Gilroy R."/>
            <person name="Ravi A."/>
            <person name="Getino M."/>
            <person name="Pursley I."/>
            <person name="Horton D.L."/>
            <person name="Alikhan N.F."/>
            <person name="Baker D."/>
            <person name="Gharbi K."/>
            <person name="Hall N."/>
            <person name="Watson M."/>
            <person name="Adriaenssens E.M."/>
            <person name="Foster-Nyarko E."/>
            <person name="Jarju S."/>
            <person name="Secka A."/>
            <person name="Antonio M."/>
            <person name="Oren A."/>
            <person name="Chaudhuri R.R."/>
            <person name="La Ragione R."/>
            <person name="Hildebrand F."/>
            <person name="Pallen M.J."/>
        </authorList>
    </citation>
    <scope>NUCLEOTIDE SEQUENCE</scope>
    <source>
        <strain evidence="2">CHK176-6737</strain>
    </source>
</reference>
<dbReference type="Gene3D" id="1.10.10.10">
    <property type="entry name" value="Winged helix-like DNA-binding domain superfamily/Winged helix DNA-binding domain"/>
    <property type="match status" value="1"/>
</dbReference>
<proteinExistence type="predicted"/>
<dbReference type="SUPFAM" id="SSF88659">
    <property type="entry name" value="Sigma3 and sigma4 domains of RNA polymerase sigma factors"/>
    <property type="match status" value="1"/>
</dbReference>
<dbReference type="InterPro" id="IPR013249">
    <property type="entry name" value="RNA_pol_sigma70_r4_t2"/>
</dbReference>
<comment type="caution">
    <text evidence="2">The sequence shown here is derived from an EMBL/GenBank/DDBJ whole genome shotgun (WGS) entry which is preliminary data.</text>
</comment>
<dbReference type="GO" id="GO:0003677">
    <property type="term" value="F:DNA binding"/>
    <property type="evidence" value="ECO:0007669"/>
    <property type="project" value="InterPro"/>
</dbReference>
<dbReference type="GO" id="GO:0006352">
    <property type="term" value="P:DNA-templated transcription initiation"/>
    <property type="evidence" value="ECO:0007669"/>
    <property type="project" value="InterPro"/>
</dbReference>
<feature type="domain" description="RNA polymerase sigma factor 70 region 4 type 2" evidence="1">
    <location>
        <begin position="42"/>
        <end position="87"/>
    </location>
</feature>
<dbReference type="GO" id="GO:0016987">
    <property type="term" value="F:sigma factor activity"/>
    <property type="evidence" value="ECO:0007669"/>
    <property type="project" value="InterPro"/>
</dbReference>
<dbReference type="EMBL" id="DVNM01000035">
    <property type="protein sequence ID" value="HIU69599.1"/>
    <property type="molecule type" value="Genomic_DNA"/>
</dbReference>
<evidence type="ECO:0000313" key="3">
    <source>
        <dbReference type="Proteomes" id="UP000824125"/>
    </source>
</evidence>
<protein>
    <submittedName>
        <fullName evidence="2">Sigma-70 region 4 domain-containing protein</fullName>
    </submittedName>
</protein>
<reference evidence="2" key="1">
    <citation type="submission" date="2020-10" db="EMBL/GenBank/DDBJ databases">
        <authorList>
            <person name="Gilroy R."/>
        </authorList>
    </citation>
    <scope>NUCLEOTIDE SEQUENCE</scope>
    <source>
        <strain evidence="2">CHK176-6737</strain>
    </source>
</reference>
<evidence type="ECO:0000259" key="1">
    <source>
        <dbReference type="Pfam" id="PF08281"/>
    </source>
</evidence>
<dbReference type="Proteomes" id="UP000824125">
    <property type="component" value="Unassembled WGS sequence"/>
</dbReference>
<dbReference type="InterPro" id="IPR036388">
    <property type="entry name" value="WH-like_DNA-bd_sf"/>
</dbReference>
<dbReference type="AlphaFoldDB" id="A0A9D1MVT3"/>
<dbReference type="Pfam" id="PF08281">
    <property type="entry name" value="Sigma70_r4_2"/>
    <property type="match status" value="1"/>
</dbReference>
<dbReference type="InterPro" id="IPR013324">
    <property type="entry name" value="RNA_pol_sigma_r3/r4-like"/>
</dbReference>
<name>A0A9D1MVT3_9FIRM</name>
<gene>
    <name evidence="2" type="ORF">IAD23_06545</name>
</gene>
<accession>A0A9D1MVT3</accession>
<sequence length="108" mass="12659">MNTAYDIALESESLQAYGKTLDWHSDFRQRVLDPTLQQIIKNELTRRQQECIYLVVFKNMSQYQAARFLGLSQPTVNQHLRLAMKKMHTILNYCENTAQKSQEFYAGP</sequence>
<organism evidence="2 3">
    <name type="scientific">Candidatus Scybalenecus merdavium</name>
    <dbReference type="NCBI Taxonomy" id="2840939"/>
    <lineage>
        <taxon>Bacteria</taxon>
        <taxon>Bacillati</taxon>
        <taxon>Bacillota</taxon>
        <taxon>Clostridia</taxon>
        <taxon>Eubacteriales</taxon>
        <taxon>Oscillospiraceae</taxon>
        <taxon>Oscillospiraceae incertae sedis</taxon>
        <taxon>Candidatus Scybalenecus</taxon>
    </lineage>
</organism>
<evidence type="ECO:0000313" key="2">
    <source>
        <dbReference type="EMBL" id="HIU69599.1"/>
    </source>
</evidence>